<sequence length="126" mass="14614">MYRQATDKTFGYLVVDLKQTTPESKRLQTDIFLQYIKGDGKDQDHSTADCQGVQTSPELSQAEQRFPNQQFKNMSLIPAYMDTFNHREKYEEKDKTPSCTDCGIMFNTQYDLQRHIKKGCPMNGDD</sequence>
<feature type="region of interest" description="Disordered" evidence="1">
    <location>
        <begin position="39"/>
        <end position="60"/>
    </location>
</feature>
<keyword evidence="4" id="KW-1185">Reference proteome</keyword>
<reference evidence="3" key="1">
    <citation type="submission" date="2019-08" db="EMBL/GenBank/DDBJ databases">
        <title>The improved chromosome-level genome for the pearl oyster Pinctada fucata martensii using PacBio sequencing and Hi-C.</title>
        <authorList>
            <person name="Zheng Z."/>
        </authorList>
    </citation>
    <scope>NUCLEOTIDE SEQUENCE</scope>
    <source>
        <strain evidence="3">ZZ-2019</strain>
        <tissue evidence="3">Adductor muscle</tissue>
    </source>
</reference>
<name>A0AA88YSC7_PINIB</name>
<evidence type="ECO:0000259" key="2">
    <source>
        <dbReference type="Pfam" id="PF00096"/>
    </source>
</evidence>
<gene>
    <name evidence="3" type="ORF">FSP39_005849</name>
</gene>
<evidence type="ECO:0000256" key="1">
    <source>
        <dbReference type="SAM" id="MobiDB-lite"/>
    </source>
</evidence>
<feature type="compositionally biased region" description="Polar residues" evidence="1">
    <location>
        <begin position="48"/>
        <end position="60"/>
    </location>
</feature>
<organism evidence="3 4">
    <name type="scientific">Pinctada imbricata</name>
    <name type="common">Atlantic pearl-oyster</name>
    <name type="synonym">Pinctada martensii</name>
    <dbReference type="NCBI Taxonomy" id="66713"/>
    <lineage>
        <taxon>Eukaryota</taxon>
        <taxon>Metazoa</taxon>
        <taxon>Spiralia</taxon>
        <taxon>Lophotrochozoa</taxon>
        <taxon>Mollusca</taxon>
        <taxon>Bivalvia</taxon>
        <taxon>Autobranchia</taxon>
        <taxon>Pteriomorphia</taxon>
        <taxon>Pterioida</taxon>
        <taxon>Pterioidea</taxon>
        <taxon>Pteriidae</taxon>
        <taxon>Pinctada</taxon>
    </lineage>
</organism>
<dbReference type="InterPro" id="IPR013087">
    <property type="entry name" value="Znf_C2H2_type"/>
</dbReference>
<proteinExistence type="predicted"/>
<evidence type="ECO:0000313" key="3">
    <source>
        <dbReference type="EMBL" id="KAK3104596.1"/>
    </source>
</evidence>
<dbReference type="EMBL" id="VSWD01000004">
    <property type="protein sequence ID" value="KAK3104596.1"/>
    <property type="molecule type" value="Genomic_DNA"/>
</dbReference>
<dbReference type="Proteomes" id="UP001186944">
    <property type="component" value="Unassembled WGS sequence"/>
</dbReference>
<dbReference type="AlphaFoldDB" id="A0AA88YSC7"/>
<comment type="caution">
    <text evidence="3">The sequence shown here is derived from an EMBL/GenBank/DDBJ whole genome shotgun (WGS) entry which is preliminary data.</text>
</comment>
<feature type="domain" description="C2H2-type" evidence="2">
    <location>
        <begin position="98"/>
        <end position="118"/>
    </location>
</feature>
<protein>
    <recommendedName>
        <fullName evidence="2">C2H2-type domain-containing protein</fullName>
    </recommendedName>
</protein>
<dbReference type="Pfam" id="PF00096">
    <property type="entry name" value="zf-C2H2"/>
    <property type="match status" value="1"/>
</dbReference>
<accession>A0AA88YSC7</accession>
<evidence type="ECO:0000313" key="4">
    <source>
        <dbReference type="Proteomes" id="UP001186944"/>
    </source>
</evidence>